<keyword evidence="2" id="KW-1185">Reference proteome</keyword>
<dbReference type="AlphaFoldDB" id="A0A1M7Y816"/>
<dbReference type="Proteomes" id="UP000184603">
    <property type="component" value="Unassembled WGS sequence"/>
</dbReference>
<dbReference type="InterPro" id="IPR045865">
    <property type="entry name" value="ACT-like_dom_sf"/>
</dbReference>
<dbReference type="PANTHER" id="PTHR34875">
    <property type="entry name" value="UPF0237 PROTEIN MJ1558"/>
    <property type="match status" value="1"/>
</dbReference>
<dbReference type="Pfam" id="PF13740">
    <property type="entry name" value="ACT_6"/>
    <property type="match status" value="1"/>
</dbReference>
<dbReference type="Gene3D" id="3.30.70.260">
    <property type="match status" value="2"/>
</dbReference>
<dbReference type="SUPFAM" id="SSF55021">
    <property type="entry name" value="ACT-like"/>
    <property type="match status" value="2"/>
</dbReference>
<dbReference type="OrthoDB" id="5431416at2"/>
<reference evidence="1 2" key="1">
    <citation type="submission" date="2016-12" db="EMBL/GenBank/DDBJ databases">
        <authorList>
            <person name="Song W.-J."/>
            <person name="Kurnit D.M."/>
        </authorList>
    </citation>
    <scope>NUCLEOTIDE SEQUENCE [LARGE SCALE GENOMIC DNA]</scope>
    <source>
        <strain evidence="1 2">DSM 18488</strain>
    </source>
</reference>
<dbReference type="PIRSF" id="PIRSF028103">
    <property type="entry name" value="GcvR"/>
    <property type="match status" value="1"/>
</dbReference>
<gene>
    <name evidence="1" type="ORF">SAMN02745220_02458</name>
</gene>
<evidence type="ECO:0000313" key="1">
    <source>
        <dbReference type="EMBL" id="SHO48772.1"/>
    </source>
</evidence>
<dbReference type="PANTHER" id="PTHR34875:SF6">
    <property type="entry name" value="UPF0237 PROTEIN MJ1558"/>
    <property type="match status" value="1"/>
</dbReference>
<evidence type="ECO:0000313" key="2">
    <source>
        <dbReference type="Proteomes" id="UP000184603"/>
    </source>
</evidence>
<dbReference type="EMBL" id="FRFE01000011">
    <property type="protein sequence ID" value="SHO48772.1"/>
    <property type="molecule type" value="Genomic_DNA"/>
</dbReference>
<sequence>MKEMFVMSVMGADSPGTIKSIAEVTREFGGEWARSKVMRLDGLLTALMKVVVDQENEVRLKEELEKRFANLQFSYSAVLNPQEGPTKSLNLVVDCQDRPGLTKELSRVLASLDLVVENMECNRVHVSSIGQTAFTAKVALTVPEALSGEAVADEIEALAEDVRVTVA</sequence>
<accession>A0A1M7Y816</accession>
<protein>
    <submittedName>
        <fullName evidence="1">Glycine cleavage system regulatory protein</fullName>
    </submittedName>
</protein>
<organism evidence="1 2">
    <name type="scientific">Desulfopila aestuarii DSM 18488</name>
    <dbReference type="NCBI Taxonomy" id="1121416"/>
    <lineage>
        <taxon>Bacteria</taxon>
        <taxon>Pseudomonadati</taxon>
        <taxon>Thermodesulfobacteriota</taxon>
        <taxon>Desulfobulbia</taxon>
        <taxon>Desulfobulbales</taxon>
        <taxon>Desulfocapsaceae</taxon>
        <taxon>Desulfopila</taxon>
    </lineage>
</organism>
<dbReference type="STRING" id="1121416.SAMN02745220_02458"/>
<dbReference type="GO" id="GO:0006355">
    <property type="term" value="P:regulation of DNA-templated transcription"/>
    <property type="evidence" value="ECO:0007669"/>
    <property type="project" value="InterPro"/>
</dbReference>
<dbReference type="InterPro" id="IPR016867">
    <property type="entry name" value="GcvR"/>
</dbReference>
<proteinExistence type="predicted"/>
<dbReference type="InterPro" id="IPR050990">
    <property type="entry name" value="UPF0237/GcvR_regulator"/>
</dbReference>
<dbReference type="RefSeq" id="WP_073613753.1">
    <property type="nucleotide sequence ID" value="NZ_FRFE01000011.1"/>
</dbReference>
<name>A0A1M7Y816_9BACT</name>